<evidence type="ECO:0000313" key="13">
    <source>
        <dbReference type="EMBL" id="XDP43758.1"/>
    </source>
</evidence>
<dbReference type="InterPro" id="IPR004305">
    <property type="entry name" value="Thiaminase-2/PQQC"/>
</dbReference>
<keyword evidence="7 13" id="KW-0418">Kinase</keyword>
<dbReference type="GO" id="GO:0008902">
    <property type="term" value="F:hydroxymethylpyrimidine kinase activity"/>
    <property type="evidence" value="ECO:0007669"/>
    <property type="project" value="UniProtKB-EC"/>
</dbReference>
<accession>A0AB39KZE9</accession>
<organism evidence="13">
    <name type="scientific">Sinomonas puerhi</name>
    <dbReference type="NCBI Taxonomy" id="3238584"/>
    <lineage>
        <taxon>Bacteria</taxon>
        <taxon>Bacillati</taxon>
        <taxon>Actinomycetota</taxon>
        <taxon>Actinomycetes</taxon>
        <taxon>Micrococcales</taxon>
        <taxon>Micrococcaceae</taxon>
        <taxon>Sinomonas</taxon>
    </lineage>
</organism>
<gene>
    <name evidence="13" type="primary">thiD</name>
    <name evidence="13" type="ORF">AB5L97_10565</name>
</gene>
<dbReference type="EMBL" id="CP163302">
    <property type="protein sequence ID" value="XDP43758.1"/>
    <property type="molecule type" value="Genomic_DNA"/>
</dbReference>
<dbReference type="KEGG" id="spue:AB5L97_10565"/>
<feature type="region of interest" description="Disordered" evidence="10">
    <location>
        <begin position="381"/>
        <end position="410"/>
    </location>
</feature>
<feature type="compositionally biased region" description="Low complexity" evidence="10">
    <location>
        <begin position="390"/>
        <end position="404"/>
    </location>
</feature>
<dbReference type="InterPro" id="IPR004399">
    <property type="entry name" value="HMP/HMP-P_kinase_dom"/>
</dbReference>
<evidence type="ECO:0000256" key="10">
    <source>
        <dbReference type="SAM" id="MobiDB-lite"/>
    </source>
</evidence>
<dbReference type="FunFam" id="3.40.1190.20:FF:000003">
    <property type="entry name" value="Phosphomethylpyrimidine kinase ThiD"/>
    <property type="match status" value="1"/>
</dbReference>
<comment type="function">
    <text evidence="3">Catalyzes the phosphorylation of hydroxymethylpyrimidine phosphate (HMP-P) to HMP-PP, and of HMP to HMP-P.</text>
</comment>
<evidence type="ECO:0000256" key="9">
    <source>
        <dbReference type="ARBA" id="ARBA00022977"/>
    </source>
</evidence>
<dbReference type="Pfam" id="PF03070">
    <property type="entry name" value="TENA_THI-4"/>
    <property type="match status" value="2"/>
</dbReference>
<dbReference type="PANTHER" id="PTHR20858">
    <property type="entry name" value="PHOSPHOMETHYLPYRIMIDINE KINASE"/>
    <property type="match status" value="1"/>
</dbReference>
<dbReference type="GO" id="GO:0005829">
    <property type="term" value="C:cytosol"/>
    <property type="evidence" value="ECO:0007669"/>
    <property type="project" value="TreeGrafter"/>
</dbReference>
<evidence type="ECO:0000259" key="12">
    <source>
        <dbReference type="Pfam" id="PF08543"/>
    </source>
</evidence>
<reference evidence="13" key="1">
    <citation type="submission" date="2024-07" db="EMBL/GenBank/DDBJ databases">
        <authorList>
            <person name="fu j."/>
        </authorList>
    </citation>
    <scope>NUCLEOTIDE SEQUENCE</scope>
    <source>
        <strain evidence="13">P10A9</strain>
    </source>
</reference>
<dbReference type="GO" id="GO:0008972">
    <property type="term" value="F:phosphomethylpyrimidine kinase activity"/>
    <property type="evidence" value="ECO:0007669"/>
    <property type="project" value="UniProtKB-EC"/>
</dbReference>
<dbReference type="PANTHER" id="PTHR20858:SF17">
    <property type="entry name" value="HYDROXYMETHYLPYRIMIDINE_PHOSPHOMETHYLPYRIMIDINE KINASE THI20-RELATED"/>
    <property type="match status" value="1"/>
</dbReference>
<dbReference type="InterPro" id="IPR016084">
    <property type="entry name" value="Haem_Oase-like_multi-hlx"/>
</dbReference>
<dbReference type="Gene3D" id="3.40.1190.20">
    <property type="match status" value="1"/>
</dbReference>
<sequence>MPGTARVPRVLSIAGSDPSGGAGIQADLKSIAAMGGYGMCAITALTAQNTRGVTAVHTPPPEFLAAQLEAVGSDIAVDAVKIGMLADAEVIRTVAAWLDATRPDVVVLDPVMVATSGDRLLAPDAEEALRGLLTRAHLITPNLPELAALLGEPTASTWAVALDQGTRLSERTGATVLVKGGHLAGSSCPDALVDANHPEGPLIAEFGGERIDTPNTHGTGCSLSSALATVQARTGDWQRSLAVAKAWLRGALEASGELEVGHGHGPVHHFHHAQASVPLAEGEFTDSLWEDTAKVRAEIDALPFIAELDGGTLPEAHFAYYLTQDALYLNGYSRVLARASALAPSEEEQAFWAEGARVCLAVEAELHRTWLSRHPVQAHDAAGQRLPDVSPSGASRGGAPRSGADGAGRPGPVTKAYVDHLLAASASGSYAVLAAAALPCYWIYAEVGSALHARHAGRPESGKHPYAEWIGTYADEAFAASTRRAIAYTDAAGRRASAPEREAMREAFMASSVYEREFFDAPRRYA</sequence>
<feature type="domain" description="Thiaminase-2/PQQC" evidence="11">
    <location>
        <begin position="409"/>
        <end position="523"/>
    </location>
</feature>
<evidence type="ECO:0000256" key="4">
    <source>
        <dbReference type="ARBA" id="ARBA00004769"/>
    </source>
</evidence>
<dbReference type="InterPro" id="IPR029056">
    <property type="entry name" value="Ribokinase-like"/>
</dbReference>
<comment type="catalytic activity">
    <reaction evidence="2">
        <text>4-amino-2-methyl-5-(phosphooxymethyl)pyrimidine + ATP = 4-amino-2-methyl-5-(diphosphooxymethyl)pyrimidine + ADP</text>
        <dbReference type="Rhea" id="RHEA:19893"/>
        <dbReference type="ChEBI" id="CHEBI:30616"/>
        <dbReference type="ChEBI" id="CHEBI:57841"/>
        <dbReference type="ChEBI" id="CHEBI:58354"/>
        <dbReference type="ChEBI" id="CHEBI:456216"/>
        <dbReference type="EC" id="2.7.4.7"/>
    </reaction>
</comment>
<keyword evidence="6" id="KW-0547">Nucleotide-binding</keyword>
<dbReference type="Pfam" id="PF08543">
    <property type="entry name" value="Phos_pyr_kin"/>
    <property type="match status" value="1"/>
</dbReference>
<keyword evidence="8" id="KW-0067">ATP-binding</keyword>
<name>A0AB39KZE9_9MICC</name>
<dbReference type="SUPFAM" id="SSF53613">
    <property type="entry name" value="Ribokinase-like"/>
    <property type="match status" value="1"/>
</dbReference>
<protein>
    <submittedName>
        <fullName evidence="13">Bifunctional hydroxymethylpyrimidine kinase/phosphomethylpyrimidine kinase</fullName>
        <ecNumber evidence="13">2.7.1.49</ecNumber>
        <ecNumber evidence="13">2.7.4.7</ecNumber>
    </submittedName>
</protein>
<evidence type="ECO:0000256" key="6">
    <source>
        <dbReference type="ARBA" id="ARBA00022741"/>
    </source>
</evidence>
<comment type="pathway">
    <text evidence="4">Cofactor biosynthesis; thiamine diphosphate biosynthesis; 4-amino-2-methyl-5-diphosphomethylpyrimidine from 5-amino-1-(5-phospho-D-ribosyl)imidazole: step 3/3.</text>
</comment>
<evidence type="ECO:0000256" key="1">
    <source>
        <dbReference type="ARBA" id="ARBA00000151"/>
    </source>
</evidence>
<dbReference type="GO" id="GO:0005524">
    <property type="term" value="F:ATP binding"/>
    <property type="evidence" value="ECO:0007669"/>
    <property type="project" value="UniProtKB-KW"/>
</dbReference>
<keyword evidence="9" id="KW-0784">Thiamine biosynthesis</keyword>
<evidence type="ECO:0000256" key="8">
    <source>
        <dbReference type="ARBA" id="ARBA00022840"/>
    </source>
</evidence>
<comment type="catalytic activity">
    <reaction evidence="1">
        <text>4-amino-5-hydroxymethyl-2-methylpyrimidine + ATP = 4-amino-2-methyl-5-(phosphooxymethyl)pyrimidine + ADP + H(+)</text>
        <dbReference type="Rhea" id="RHEA:23096"/>
        <dbReference type="ChEBI" id="CHEBI:15378"/>
        <dbReference type="ChEBI" id="CHEBI:16892"/>
        <dbReference type="ChEBI" id="CHEBI:30616"/>
        <dbReference type="ChEBI" id="CHEBI:58354"/>
        <dbReference type="ChEBI" id="CHEBI:456216"/>
        <dbReference type="EC" id="2.7.1.49"/>
    </reaction>
</comment>
<dbReference type="CDD" id="cd01169">
    <property type="entry name" value="HMPP_kinase"/>
    <property type="match status" value="1"/>
</dbReference>
<feature type="domain" description="Pyridoxamine kinase/Phosphomethylpyrimidine kinase" evidence="12">
    <location>
        <begin position="17"/>
        <end position="268"/>
    </location>
</feature>
<dbReference type="EC" id="2.7.1.49" evidence="13"/>
<proteinExistence type="predicted"/>
<dbReference type="NCBIfam" id="TIGR00097">
    <property type="entry name" value="HMP-P_kinase"/>
    <property type="match status" value="1"/>
</dbReference>
<evidence type="ECO:0000259" key="11">
    <source>
        <dbReference type="Pfam" id="PF03070"/>
    </source>
</evidence>
<dbReference type="SUPFAM" id="SSF48613">
    <property type="entry name" value="Heme oxygenase-like"/>
    <property type="match status" value="1"/>
</dbReference>
<dbReference type="AlphaFoldDB" id="A0AB39KZE9"/>
<dbReference type="RefSeq" id="WP_369044678.1">
    <property type="nucleotide sequence ID" value="NZ_CP163302.1"/>
</dbReference>
<dbReference type="GO" id="GO:0009228">
    <property type="term" value="P:thiamine biosynthetic process"/>
    <property type="evidence" value="ECO:0007669"/>
    <property type="project" value="UniProtKB-KW"/>
</dbReference>
<feature type="domain" description="Thiaminase-2/PQQC" evidence="11">
    <location>
        <begin position="303"/>
        <end position="371"/>
    </location>
</feature>
<dbReference type="CDD" id="cd19365">
    <property type="entry name" value="TenA_C-like"/>
    <property type="match status" value="1"/>
</dbReference>
<evidence type="ECO:0000256" key="5">
    <source>
        <dbReference type="ARBA" id="ARBA00022679"/>
    </source>
</evidence>
<dbReference type="InterPro" id="IPR013749">
    <property type="entry name" value="PM/HMP-P_kinase-1"/>
</dbReference>
<dbReference type="EC" id="2.7.4.7" evidence="13"/>
<evidence type="ECO:0000256" key="3">
    <source>
        <dbReference type="ARBA" id="ARBA00003848"/>
    </source>
</evidence>
<keyword evidence="5 13" id="KW-0808">Transferase</keyword>
<dbReference type="Gene3D" id="1.20.910.10">
    <property type="entry name" value="Heme oxygenase-like"/>
    <property type="match status" value="1"/>
</dbReference>
<evidence type="ECO:0000256" key="7">
    <source>
        <dbReference type="ARBA" id="ARBA00022777"/>
    </source>
</evidence>
<evidence type="ECO:0000256" key="2">
    <source>
        <dbReference type="ARBA" id="ARBA00000565"/>
    </source>
</evidence>